<reference evidence="2 3" key="1">
    <citation type="submission" date="2013-03" db="EMBL/GenBank/DDBJ databases">
        <title>The Genome Sequence of Exophiala aquamarina CBS 119918.</title>
        <authorList>
            <consortium name="The Broad Institute Genomics Platform"/>
            <person name="Cuomo C."/>
            <person name="de Hoog S."/>
            <person name="Gorbushina A."/>
            <person name="Walker B."/>
            <person name="Young S.K."/>
            <person name="Zeng Q."/>
            <person name="Gargeya S."/>
            <person name="Fitzgerald M."/>
            <person name="Haas B."/>
            <person name="Abouelleil A."/>
            <person name="Allen A.W."/>
            <person name="Alvarado L."/>
            <person name="Arachchi H.M."/>
            <person name="Berlin A.M."/>
            <person name="Chapman S.B."/>
            <person name="Gainer-Dewar J."/>
            <person name="Goldberg J."/>
            <person name="Griggs A."/>
            <person name="Gujja S."/>
            <person name="Hansen M."/>
            <person name="Howarth C."/>
            <person name="Imamovic A."/>
            <person name="Ireland A."/>
            <person name="Larimer J."/>
            <person name="McCowan C."/>
            <person name="Murphy C."/>
            <person name="Pearson M."/>
            <person name="Poon T.W."/>
            <person name="Priest M."/>
            <person name="Roberts A."/>
            <person name="Saif S."/>
            <person name="Shea T."/>
            <person name="Sisk P."/>
            <person name="Sykes S."/>
            <person name="Wortman J."/>
            <person name="Nusbaum C."/>
            <person name="Birren B."/>
        </authorList>
    </citation>
    <scope>NUCLEOTIDE SEQUENCE [LARGE SCALE GENOMIC DNA]</scope>
    <source>
        <strain evidence="2 3">CBS 119918</strain>
    </source>
</reference>
<dbReference type="AlphaFoldDB" id="A0A072P2T9"/>
<keyword evidence="3" id="KW-1185">Reference proteome</keyword>
<evidence type="ECO:0000313" key="2">
    <source>
        <dbReference type="EMBL" id="KEF53583.1"/>
    </source>
</evidence>
<protein>
    <submittedName>
        <fullName evidence="2">Uncharacterized protein</fullName>
    </submittedName>
</protein>
<dbReference type="RefSeq" id="XP_013256173.1">
    <property type="nucleotide sequence ID" value="XM_013400719.1"/>
</dbReference>
<dbReference type="VEuPathDB" id="FungiDB:A1O9_10558"/>
<dbReference type="EMBL" id="AMGV01000013">
    <property type="protein sequence ID" value="KEF53583.1"/>
    <property type="molecule type" value="Genomic_DNA"/>
</dbReference>
<feature type="region of interest" description="Disordered" evidence="1">
    <location>
        <begin position="315"/>
        <end position="351"/>
    </location>
</feature>
<dbReference type="GeneID" id="25285462"/>
<dbReference type="STRING" id="1182545.A0A072P2T9"/>
<dbReference type="HOGENOM" id="CLU_024064_0_0_1"/>
<accession>A0A072P2T9</accession>
<feature type="compositionally biased region" description="Low complexity" evidence="1">
    <location>
        <begin position="328"/>
        <end position="351"/>
    </location>
</feature>
<proteinExistence type="predicted"/>
<comment type="caution">
    <text evidence="2">The sequence shown here is derived from an EMBL/GenBank/DDBJ whole genome shotgun (WGS) entry which is preliminary data.</text>
</comment>
<dbReference type="Proteomes" id="UP000027920">
    <property type="component" value="Unassembled WGS sequence"/>
</dbReference>
<sequence>MTVPHLWRSVVLTSYTSIRYKDDVPEGFGSASPFSMGLNALVTRNVSNLVRSLDLMGDFGGPDQHENSRAGRISEYGMILNIAVSAALEKCTQIEKFRWDLDARVQPNVYSSLVRLSNLQSLWLQFPQTRTPHPISEIPPFPNLRSFTMTNYDPLCYPDDISTMLLHGDKLENVQLHFSPRMRDQGEPSVGLYQFFRKLIMAKKQLKITRMGVYNLLAPMDATDCISALDTTACREFTAINSFGFDEDKFSAASNATYFIDRTWLVPIDQLDKPKPKLLRVDQLHKRHALELQRATGLEYLYLVNARHKPESINGCALSTPTSRDASPRAPSVVGSGSSSKSSRSTPAPSTSLRDLYMDNICNVCGPTLKHLVLPSRWPLPQATVARLIRSAPNLDQLSAALMCTDLQVSRMLFPFLTKLYAIRLLSPTQEGPEGRQMQCMFEKFVETDDGDQAEKLSRELAETSCDGGKSDFPYLRYVGIGHKVWEIGGMVEELVRIPMADETSPRGDPWNAKSEGGAWREEVKYKRRVTRIEEEDVKHVEIWKMDSLDVI</sequence>
<dbReference type="OrthoDB" id="5311681at2759"/>
<organism evidence="2 3">
    <name type="scientific">Exophiala aquamarina CBS 119918</name>
    <dbReference type="NCBI Taxonomy" id="1182545"/>
    <lineage>
        <taxon>Eukaryota</taxon>
        <taxon>Fungi</taxon>
        <taxon>Dikarya</taxon>
        <taxon>Ascomycota</taxon>
        <taxon>Pezizomycotina</taxon>
        <taxon>Eurotiomycetes</taxon>
        <taxon>Chaetothyriomycetidae</taxon>
        <taxon>Chaetothyriales</taxon>
        <taxon>Herpotrichiellaceae</taxon>
        <taxon>Exophiala</taxon>
    </lineage>
</organism>
<evidence type="ECO:0000256" key="1">
    <source>
        <dbReference type="SAM" id="MobiDB-lite"/>
    </source>
</evidence>
<evidence type="ECO:0000313" key="3">
    <source>
        <dbReference type="Proteomes" id="UP000027920"/>
    </source>
</evidence>
<gene>
    <name evidence="2" type="ORF">A1O9_10558</name>
</gene>
<name>A0A072P2T9_9EURO</name>